<accession>K0Q2D8</accession>
<evidence type="ECO:0000256" key="6">
    <source>
        <dbReference type="ARBA" id="ARBA00023136"/>
    </source>
</evidence>
<dbReference type="InterPro" id="IPR006885">
    <property type="entry name" value="NADH_UbQ_FeS_4_mit-like"/>
</dbReference>
<feature type="compositionally biased region" description="Polar residues" evidence="7">
    <location>
        <begin position="116"/>
        <end position="126"/>
    </location>
</feature>
<evidence type="ECO:0000256" key="7">
    <source>
        <dbReference type="SAM" id="MobiDB-lite"/>
    </source>
</evidence>
<keyword evidence="6" id="KW-0472">Membrane</keyword>
<keyword evidence="9" id="KW-1185">Reference proteome</keyword>
<proteinExistence type="predicted"/>
<dbReference type="STRING" id="1211777.BN77_p11004"/>
<comment type="subcellular location">
    <subcellularLocation>
        <location evidence="1">Membrane</location>
    </subcellularLocation>
</comment>
<keyword evidence="2" id="KW-0813">Transport</keyword>
<dbReference type="Proteomes" id="UP000009319">
    <property type="component" value="Unassembled WGS sequence"/>
</dbReference>
<organism evidence="8 9">
    <name type="scientific">Rhizobium mesoamericanum STM3625</name>
    <dbReference type="NCBI Taxonomy" id="1211777"/>
    <lineage>
        <taxon>Bacteria</taxon>
        <taxon>Pseudomonadati</taxon>
        <taxon>Pseudomonadota</taxon>
        <taxon>Alphaproteobacteria</taxon>
        <taxon>Hyphomicrobiales</taxon>
        <taxon>Rhizobiaceae</taxon>
        <taxon>Rhizobium/Agrobacterium group</taxon>
        <taxon>Rhizobium</taxon>
    </lineage>
</organism>
<dbReference type="eggNOG" id="ENOG50333TQ">
    <property type="taxonomic scope" value="Bacteria"/>
</dbReference>
<sequence>MDNISETYSTGTAPNSGLRPSNDNRREALFLERSPFPEDAVARIFKPPRSVTTSGAARTRAWHLVFEVRTPPFIEPLMGYTGSADTLTQLKLEFPTLQSAVRYAESKGLSYVVQRQPSRTARQSIQRADRLTELPSHSDSTPERLALVAPACTQHRTRHVPTVKINGATP</sequence>
<evidence type="ECO:0000313" key="9">
    <source>
        <dbReference type="Proteomes" id="UP000009319"/>
    </source>
</evidence>
<dbReference type="GO" id="GO:0022900">
    <property type="term" value="P:electron transport chain"/>
    <property type="evidence" value="ECO:0007669"/>
    <property type="project" value="InterPro"/>
</dbReference>
<keyword evidence="4" id="KW-0809">Transit peptide</keyword>
<gene>
    <name evidence="8" type="ORF">BN77_p11004</name>
</gene>
<evidence type="ECO:0000313" key="8">
    <source>
        <dbReference type="EMBL" id="CCM78337.1"/>
    </source>
</evidence>
<reference evidence="8 9" key="1">
    <citation type="journal article" date="2013" name="Genome Announc.">
        <title>Draft Genome Sequence of Rhizobium mesoamericanum STM3625, a Nitrogen-Fixing Symbiont of Mimosa pudica Isolated in French Guiana (South America).</title>
        <authorList>
            <person name="Moulin L."/>
            <person name="Mornico D."/>
            <person name="Melkonian R."/>
            <person name="Klonowska A."/>
        </authorList>
    </citation>
    <scope>NUCLEOTIDE SEQUENCE [LARGE SCALE GENOMIC DNA]</scope>
    <source>
        <strain evidence="8 9">STM3625</strain>
    </source>
</reference>
<keyword evidence="5" id="KW-0249">Electron transport</keyword>
<evidence type="ECO:0000256" key="1">
    <source>
        <dbReference type="ARBA" id="ARBA00004370"/>
    </source>
</evidence>
<feature type="region of interest" description="Disordered" evidence="7">
    <location>
        <begin position="1"/>
        <end position="23"/>
    </location>
</feature>
<comment type="caution">
    <text evidence="8">The sequence shown here is derived from an EMBL/GenBank/DDBJ whole genome shotgun (WGS) entry which is preliminary data.</text>
</comment>
<dbReference type="GO" id="GO:0016020">
    <property type="term" value="C:membrane"/>
    <property type="evidence" value="ECO:0007669"/>
    <property type="project" value="UniProtKB-SubCell"/>
</dbReference>
<evidence type="ECO:0000256" key="2">
    <source>
        <dbReference type="ARBA" id="ARBA00022448"/>
    </source>
</evidence>
<dbReference type="AlphaFoldDB" id="K0Q2D8"/>
<evidence type="ECO:0000256" key="4">
    <source>
        <dbReference type="ARBA" id="ARBA00022946"/>
    </source>
</evidence>
<dbReference type="Gene3D" id="3.30.160.190">
    <property type="entry name" value="atu1810 like domain"/>
    <property type="match status" value="1"/>
</dbReference>
<protein>
    <submittedName>
        <fullName evidence="8">ETC complex I subunit conserved region</fullName>
    </submittedName>
</protein>
<name>K0Q2D8_9HYPH</name>
<feature type="region of interest" description="Disordered" evidence="7">
    <location>
        <begin position="116"/>
        <end position="143"/>
    </location>
</feature>
<keyword evidence="3" id="KW-0679">Respiratory chain</keyword>
<dbReference type="InterPro" id="IPR038532">
    <property type="entry name" value="NDUFS4-like_sf"/>
</dbReference>
<dbReference type="Pfam" id="PF04800">
    <property type="entry name" value="NDUS4"/>
    <property type="match status" value="1"/>
</dbReference>
<dbReference type="RefSeq" id="WP_007537182.1">
    <property type="nucleotide sequence ID" value="NZ_HF536773.1"/>
</dbReference>
<evidence type="ECO:0000256" key="3">
    <source>
        <dbReference type="ARBA" id="ARBA00022660"/>
    </source>
</evidence>
<feature type="compositionally biased region" description="Polar residues" evidence="7">
    <location>
        <begin position="1"/>
        <end position="21"/>
    </location>
</feature>
<dbReference type="EMBL" id="CANI01000039">
    <property type="protein sequence ID" value="CCM78337.1"/>
    <property type="molecule type" value="Genomic_DNA"/>
</dbReference>
<evidence type="ECO:0000256" key="5">
    <source>
        <dbReference type="ARBA" id="ARBA00022982"/>
    </source>
</evidence>
<dbReference type="HOGENOM" id="CLU_133809_0_0_5"/>